<evidence type="ECO:0000313" key="5">
    <source>
        <dbReference type="Proteomes" id="UP000187404"/>
    </source>
</evidence>
<feature type="transmembrane region" description="Helical" evidence="2">
    <location>
        <begin position="126"/>
        <end position="146"/>
    </location>
</feature>
<feature type="transmembrane region" description="Helical" evidence="2">
    <location>
        <begin position="100"/>
        <end position="120"/>
    </location>
</feature>
<dbReference type="Proteomes" id="UP000187404">
    <property type="component" value="Unassembled WGS sequence"/>
</dbReference>
<dbReference type="SUPFAM" id="SSF47413">
    <property type="entry name" value="lambda repressor-like DNA-binding domains"/>
    <property type="match status" value="1"/>
</dbReference>
<keyword evidence="2" id="KW-0812">Transmembrane</keyword>
<dbReference type="Gene3D" id="1.10.260.40">
    <property type="entry name" value="lambda repressor-like DNA-binding domains"/>
    <property type="match status" value="1"/>
</dbReference>
<reference evidence="4 5" key="1">
    <citation type="journal article" date="2016" name="Appl. Environ. Microbiol.">
        <title>Function and Phylogeny of Bacterial Butyryl Coenzyme A:Acetate Transferases and Their Diversity in the Proximal Colon of Swine.</title>
        <authorList>
            <person name="Trachsel J."/>
            <person name="Bayles D.O."/>
            <person name="Looft T."/>
            <person name="Levine U.Y."/>
            <person name="Allen H.K."/>
        </authorList>
    </citation>
    <scope>NUCLEOTIDE SEQUENCE [LARGE SCALE GENOMIC DNA]</scope>
    <source>
        <strain evidence="4 5">68-3-10</strain>
    </source>
</reference>
<keyword evidence="2" id="KW-0472">Membrane</keyword>
<name>A0A1Q9JFH8_9FIRM</name>
<dbReference type="InterPro" id="IPR010982">
    <property type="entry name" value="Lambda_DNA-bd_dom_sf"/>
</dbReference>
<evidence type="ECO:0000259" key="3">
    <source>
        <dbReference type="PROSITE" id="PS50943"/>
    </source>
</evidence>
<feature type="domain" description="HTH cro/C1-type" evidence="3">
    <location>
        <begin position="10"/>
        <end position="64"/>
    </location>
</feature>
<dbReference type="Pfam" id="PF01381">
    <property type="entry name" value="HTH_3"/>
    <property type="match status" value="1"/>
</dbReference>
<comment type="caution">
    <text evidence="4">The sequence shown here is derived from an EMBL/GenBank/DDBJ whole genome shotgun (WGS) entry which is preliminary data.</text>
</comment>
<organism evidence="4 5">
    <name type="scientific">Hornefia porci</name>
    <dbReference type="NCBI Taxonomy" id="2652292"/>
    <lineage>
        <taxon>Bacteria</taxon>
        <taxon>Bacillati</taxon>
        <taxon>Bacillota</taxon>
        <taxon>Clostridia</taxon>
        <taxon>Peptostreptococcales</taxon>
        <taxon>Anaerovoracaceae</taxon>
        <taxon>Hornefia</taxon>
    </lineage>
</organism>
<gene>
    <name evidence="4" type="ORF">BHK98_02170</name>
</gene>
<dbReference type="SMART" id="SM00530">
    <property type="entry name" value="HTH_XRE"/>
    <property type="match status" value="1"/>
</dbReference>
<dbReference type="PROSITE" id="PS50943">
    <property type="entry name" value="HTH_CROC1"/>
    <property type="match status" value="1"/>
</dbReference>
<accession>A0A1Q9JFH8</accession>
<dbReference type="GO" id="GO:0003677">
    <property type="term" value="F:DNA binding"/>
    <property type="evidence" value="ECO:0007669"/>
    <property type="project" value="UniProtKB-KW"/>
</dbReference>
<dbReference type="RefSeq" id="WP_075711994.1">
    <property type="nucleotide sequence ID" value="NZ_MJIE01000001.1"/>
</dbReference>
<dbReference type="PANTHER" id="PTHR46558:SF11">
    <property type="entry name" value="HTH-TYPE TRANSCRIPTIONAL REGULATOR XRE"/>
    <property type="match status" value="1"/>
</dbReference>
<keyword evidence="1" id="KW-0238">DNA-binding</keyword>
<evidence type="ECO:0000256" key="1">
    <source>
        <dbReference type="ARBA" id="ARBA00023125"/>
    </source>
</evidence>
<protein>
    <submittedName>
        <fullName evidence="4">Transcriptional regulator</fullName>
    </submittedName>
</protein>
<dbReference type="AlphaFoldDB" id="A0A1Q9JFH8"/>
<dbReference type="InterPro" id="IPR001387">
    <property type="entry name" value="Cro/C1-type_HTH"/>
</dbReference>
<keyword evidence="2" id="KW-1133">Transmembrane helix</keyword>
<dbReference type="OrthoDB" id="9813152at2"/>
<dbReference type="CDD" id="cd00093">
    <property type="entry name" value="HTH_XRE"/>
    <property type="match status" value="1"/>
</dbReference>
<proteinExistence type="predicted"/>
<dbReference type="STRING" id="1261640.BHK98_02170"/>
<dbReference type="EMBL" id="MJIE01000001">
    <property type="protein sequence ID" value="OLR54986.1"/>
    <property type="molecule type" value="Genomic_DNA"/>
</dbReference>
<evidence type="ECO:0000256" key="2">
    <source>
        <dbReference type="SAM" id="Phobius"/>
    </source>
</evidence>
<keyword evidence="5" id="KW-1185">Reference proteome</keyword>
<evidence type="ECO:0000313" key="4">
    <source>
        <dbReference type="EMBL" id="OLR54986.1"/>
    </source>
</evidence>
<dbReference type="PANTHER" id="PTHR46558">
    <property type="entry name" value="TRACRIPTIONAL REGULATORY PROTEIN-RELATED-RELATED"/>
    <property type="match status" value="1"/>
</dbReference>
<sequence>MDQGKIGTFLKELRKEKDLTQEDLAEQLNVSNRTISRWETGSNMPDISMLVEIADFYEVSIPEIIDGERKSENMNQETRDTAIKMAEYSKNEVKVGKQKVIGYLMSVFGIFIIVSALAIFPNDSSWGSIYSIIGSIIMVIGIYLTIKPVVVKRSLRILSVIASVVLLFGVFTVSDYIAVSQFHQVPRFRYATYFDSRQPDQLIHKTLFFTVVQKNPGTEYEIVEIVK</sequence>
<feature type="transmembrane region" description="Helical" evidence="2">
    <location>
        <begin position="158"/>
        <end position="179"/>
    </location>
</feature>